<name>A0A0J8RP07_COCIT</name>
<sequence length="107" mass="11411">MAFRQEGPPVADSAGTVETHSLIKILRRVSHQGGGASESSDGCGGRIATDSRSLAHGAFKVAFCASPGGNLFVHARWPQINAERLFNFRFAASKHLAEAGEVVVFTW</sequence>
<evidence type="ECO:0000313" key="2">
    <source>
        <dbReference type="Proteomes" id="UP000054563"/>
    </source>
</evidence>
<dbReference type="EMBL" id="DS016994">
    <property type="protein sequence ID" value="KMU86830.1"/>
    <property type="molecule type" value="Genomic_DNA"/>
</dbReference>
<gene>
    <name evidence="1" type="ORF">CIHG_04619</name>
</gene>
<protein>
    <submittedName>
        <fullName evidence="1">Uncharacterized protein</fullName>
    </submittedName>
</protein>
<dbReference type="VEuPathDB" id="FungiDB:CIHG_04619"/>
<evidence type="ECO:0000313" key="1">
    <source>
        <dbReference type="EMBL" id="KMU86830.1"/>
    </source>
</evidence>
<proteinExistence type="predicted"/>
<dbReference type="Proteomes" id="UP000054563">
    <property type="component" value="Unassembled WGS sequence"/>
</dbReference>
<dbReference type="AlphaFoldDB" id="A0A0J8RP07"/>
<reference evidence="2" key="1">
    <citation type="journal article" date="2010" name="Genome Res.">
        <title>Population genomic sequencing of Coccidioides fungi reveals recent hybridization and transposon control.</title>
        <authorList>
            <person name="Neafsey D.E."/>
            <person name="Barker B.M."/>
            <person name="Sharpton T.J."/>
            <person name="Stajich J.E."/>
            <person name="Park D.J."/>
            <person name="Whiston E."/>
            <person name="Hung C.-Y."/>
            <person name="McMahan C."/>
            <person name="White J."/>
            <person name="Sykes S."/>
            <person name="Heiman D."/>
            <person name="Young S."/>
            <person name="Zeng Q."/>
            <person name="Abouelleil A."/>
            <person name="Aftuck L."/>
            <person name="Bessette D."/>
            <person name="Brown A."/>
            <person name="FitzGerald M."/>
            <person name="Lui A."/>
            <person name="Macdonald J.P."/>
            <person name="Priest M."/>
            <person name="Orbach M.J."/>
            <person name="Galgiani J.N."/>
            <person name="Kirkland T.N."/>
            <person name="Cole G.T."/>
            <person name="Birren B.W."/>
            <person name="Henn M.R."/>
            <person name="Taylor J.W."/>
            <person name="Rounsley S.D."/>
        </authorList>
    </citation>
    <scope>NUCLEOTIDE SEQUENCE [LARGE SCALE GENOMIC DNA]</scope>
    <source>
        <strain evidence="2">H538.4</strain>
    </source>
</reference>
<accession>A0A0J8RP07</accession>
<organism evidence="1 2">
    <name type="scientific">Coccidioides immitis H538.4</name>
    <dbReference type="NCBI Taxonomy" id="396776"/>
    <lineage>
        <taxon>Eukaryota</taxon>
        <taxon>Fungi</taxon>
        <taxon>Dikarya</taxon>
        <taxon>Ascomycota</taxon>
        <taxon>Pezizomycotina</taxon>
        <taxon>Eurotiomycetes</taxon>
        <taxon>Eurotiomycetidae</taxon>
        <taxon>Onygenales</taxon>
        <taxon>Onygenaceae</taxon>
        <taxon>Coccidioides</taxon>
    </lineage>
</organism>